<accession>A0A7E4VHD0</accession>
<proteinExistence type="inferred from homology"/>
<evidence type="ECO:0000256" key="1">
    <source>
        <dbReference type="ARBA" id="ARBA00009011"/>
    </source>
</evidence>
<dbReference type="InterPro" id="IPR036034">
    <property type="entry name" value="PDZ_sf"/>
</dbReference>
<feature type="compositionally biased region" description="Basic residues" evidence="2">
    <location>
        <begin position="8"/>
        <end position="24"/>
    </location>
</feature>
<keyword evidence="4" id="KW-1185">Reference proteome</keyword>
<dbReference type="InterPro" id="IPR017379">
    <property type="entry name" value="GIPC1/2/3"/>
</dbReference>
<feature type="compositionally biased region" description="Low complexity" evidence="2">
    <location>
        <begin position="367"/>
        <end position="395"/>
    </location>
</feature>
<evidence type="ECO:0000259" key="3">
    <source>
        <dbReference type="PROSITE" id="PS50106"/>
    </source>
</evidence>
<evidence type="ECO:0000313" key="5">
    <source>
        <dbReference type="WBParaSite" id="Pan_g21149.t1"/>
    </source>
</evidence>
<dbReference type="Proteomes" id="UP000492821">
    <property type="component" value="Unassembled WGS sequence"/>
</dbReference>
<dbReference type="PANTHER" id="PTHR12259">
    <property type="entry name" value="RGS-GAIP INTERACTING PROTEIN GIPC"/>
    <property type="match status" value="1"/>
</dbReference>
<dbReference type="Gene3D" id="2.30.42.10">
    <property type="match status" value="1"/>
</dbReference>
<sequence>MLQNQRVSARRASRRSANRARRTSRNGGAHGAGRFGNDVRGYAGIMPEVHAEPALLEEVPLTFYCQLAQGGPTAVIPRPNNLSEVYQEIATKFDGLTADDILYCTVNTFKPDMEALLTSNLKLNDFIFAHVRGTRKEVTLTKTDAMLGVTLSDNGFGKVFIKRLHPKSIAARSQPAVLVGDHIEKVNGENVVGQRHFSVAAMLRAIPVGANFTLRLIEPQKTGFSFIAPRSTNAAAAKPQKPVEDGNQTLRFRSTGDAVMQEAPSKVVIDKINNIFETYLGFNDDVLALAGWEIAMSSANYVELRTKFNESDLGGFGFPDELLFDIWGIVDDFRNQRLTGVNAPACNIAVHVPNQIGPIIEEPQDDASVTEATTTEPATTSAAPNAANMADTDLD</sequence>
<protein>
    <submittedName>
        <fullName evidence="5">PDZ domain-containing protein</fullName>
    </submittedName>
</protein>
<feature type="region of interest" description="Disordered" evidence="2">
    <location>
        <begin position="364"/>
        <end position="395"/>
    </location>
</feature>
<name>A0A7E4VHD0_PANRE</name>
<reference evidence="5" key="2">
    <citation type="submission" date="2020-10" db="UniProtKB">
        <authorList>
            <consortium name="WormBaseParasite"/>
        </authorList>
    </citation>
    <scope>IDENTIFICATION</scope>
</reference>
<dbReference type="PROSITE" id="PS50106">
    <property type="entry name" value="PDZ"/>
    <property type="match status" value="1"/>
</dbReference>
<dbReference type="SUPFAM" id="SSF50156">
    <property type="entry name" value="PDZ domain-like"/>
    <property type="match status" value="1"/>
</dbReference>
<reference evidence="4" key="1">
    <citation type="journal article" date="2013" name="Genetics">
        <title>The draft genome and transcriptome of Panagrellus redivivus are shaped by the harsh demands of a free-living lifestyle.</title>
        <authorList>
            <person name="Srinivasan J."/>
            <person name="Dillman A.R."/>
            <person name="Macchietto M.G."/>
            <person name="Heikkinen L."/>
            <person name="Lakso M."/>
            <person name="Fracchia K.M."/>
            <person name="Antoshechkin I."/>
            <person name="Mortazavi A."/>
            <person name="Wong G."/>
            <person name="Sternberg P.W."/>
        </authorList>
    </citation>
    <scope>NUCLEOTIDE SEQUENCE [LARGE SCALE GENOMIC DNA]</scope>
    <source>
        <strain evidence="4">MT8872</strain>
    </source>
</reference>
<dbReference type="InterPro" id="IPR056814">
    <property type="entry name" value="GIPC1-3_GH1"/>
</dbReference>
<evidence type="ECO:0000313" key="4">
    <source>
        <dbReference type="Proteomes" id="UP000492821"/>
    </source>
</evidence>
<feature type="domain" description="PDZ" evidence="3">
    <location>
        <begin position="137"/>
        <end position="204"/>
    </location>
</feature>
<dbReference type="SMART" id="SM00228">
    <property type="entry name" value="PDZ"/>
    <property type="match status" value="1"/>
</dbReference>
<dbReference type="Pfam" id="PF25083">
    <property type="entry name" value="GIPC1_GH1"/>
    <property type="match status" value="1"/>
</dbReference>
<organism evidence="4 5">
    <name type="scientific">Panagrellus redivivus</name>
    <name type="common">Microworm</name>
    <dbReference type="NCBI Taxonomy" id="6233"/>
    <lineage>
        <taxon>Eukaryota</taxon>
        <taxon>Metazoa</taxon>
        <taxon>Ecdysozoa</taxon>
        <taxon>Nematoda</taxon>
        <taxon>Chromadorea</taxon>
        <taxon>Rhabditida</taxon>
        <taxon>Tylenchina</taxon>
        <taxon>Panagrolaimomorpha</taxon>
        <taxon>Panagrolaimoidea</taxon>
        <taxon>Panagrolaimidae</taxon>
        <taxon>Panagrellus</taxon>
    </lineage>
</organism>
<dbReference type="WBParaSite" id="Pan_g21149.t1">
    <property type="protein sequence ID" value="Pan_g21149.t1"/>
    <property type="gene ID" value="Pan_g21149"/>
</dbReference>
<evidence type="ECO:0000256" key="2">
    <source>
        <dbReference type="SAM" id="MobiDB-lite"/>
    </source>
</evidence>
<dbReference type="InterPro" id="IPR001478">
    <property type="entry name" value="PDZ"/>
</dbReference>
<dbReference type="Pfam" id="PF00595">
    <property type="entry name" value="PDZ"/>
    <property type="match status" value="1"/>
</dbReference>
<comment type="similarity">
    <text evidence="1">Belongs to the GIPC family.</text>
</comment>
<dbReference type="PANTHER" id="PTHR12259:SF1">
    <property type="entry name" value="GH21964P"/>
    <property type="match status" value="1"/>
</dbReference>
<dbReference type="Pfam" id="PF25082">
    <property type="entry name" value="GIPC1_GH2"/>
    <property type="match status" value="1"/>
</dbReference>
<dbReference type="AlphaFoldDB" id="A0A7E4VHD0"/>
<feature type="region of interest" description="Disordered" evidence="2">
    <location>
        <begin position="1"/>
        <end position="33"/>
    </location>
</feature>
<dbReference type="InterPro" id="IPR055349">
    <property type="entry name" value="GH2_GIPC"/>
</dbReference>